<sequence length="424" mass="44243">MFSRWPLTVRGTGAAVLAVLCLVLAQRFALAELLYLAVLLVLLVAGSIATLYLVRRTERVTRSFDPAVVPVGGEVVVGLRVEIRSALPAAQGQWQDALPTGVHGDATGVFPQTTSGVRVKGHDARLAYTATAERRGIRNIGPLSVVATDPFGLARRRRTIGRALPLTITPALVELGVLADRSGDLGGGMHTATDQLGQGADNLIPRHYVPGDSMRRIHWRASAHRDELMMRQEEQETTPEAVVVLDRTAAHWSVDATRAPGTDDRFEAAVSACLSVAALLVREGYTVAVLDGDGAALSDTIDAGDTTGIERLAIDLATVKARREGSLGGLVALFAGGATGPLVVVTGAISEADAAALTPLVHHTSLPMLLAVTSTGPLDPSGPVPGALRHAAETGWRVAEVDAGADLAAAWNAVADRGARRAGV</sequence>
<keyword evidence="1" id="KW-1133">Transmembrane helix</keyword>
<keyword evidence="1" id="KW-0472">Membrane</keyword>
<proteinExistence type="predicted"/>
<keyword evidence="1" id="KW-0812">Transmembrane</keyword>
<keyword evidence="4" id="KW-1185">Reference proteome</keyword>
<reference evidence="3 4" key="1">
    <citation type="submission" date="2019-06" db="EMBL/GenBank/DDBJ databases">
        <title>Sequencing the genomes of 1000 actinobacteria strains.</title>
        <authorList>
            <person name="Klenk H.-P."/>
        </authorList>
    </citation>
    <scope>NUCLEOTIDE SEQUENCE [LARGE SCALE GENOMIC DNA]</scope>
    <source>
        <strain evidence="3 4">DSM 20427</strain>
    </source>
</reference>
<evidence type="ECO:0000259" key="2">
    <source>
        <dbReference type="Pfam" id="PF01882"/>
    </source>
</evidence>
<dbReference type="PANTHER" id="PTHR34351">
    <property type="entry name" value="SLR1927 PROTEIN-RELATED"/>
    <property type="match status" value="1"/>
</dbReference>
<feature type="transmembrane region" description="Helical" evidence="1">
    <location>
        <begin position="35"/>
        <end position="54"/>
    </location>
</feature>
<dbReference type="Pfam" id="PF01882">
    <property type="entry name" value="DUF58"/>
    <property type="match status" value="1"/>
</dbReference>
<dbReference type="RefSeq" id="WP_141380144.1">
    <property type="nucleotide sequence ID" value="NZ_BJNA01000015.1"/>
</dbReference>
<name>A0A4Y3UJK8_9MICO</name>
<evidence type="ECO:0000256" key="1">
    <source>
        <dbReference type="SAM" id="Phobius"/>
    </source>
</evidence>
<feature type="domain" description="DUF58" evidence="2">
    <location>
        <begin position="206"/>
        <end position="291"/>
    </location>
</feature>
<evidence type="ECO:0000313" key="3">
    <source>
        <dbReference type="EMBL" id="TQM98760.1"/>
    </source>
</evidence>
<dbReference type="OrthoDB" id="9812729at2"/>
<dbReference type="PANTHER" id="PTHR34351:SF1">
    <property type="entry name" value="SLR1927 PROTEIN"/>
    <property type="match status" value="1"/>
</dbReference>
<evidence type="ECO:0000313" key="4">
    <source>
        <dbReference type="Proteomes" id="UP000319804"/>
    </source>
</evidence>
<organism evidence="3 4">
    <name type="scientific">Microbacterium lacticum</name>
    <dbReference type="NCBI Taxonomy" id="33885"/>
    <lineage>
        <taxon>Bacteria</taxon>
        <taxon>Bacillati</taxon>
        <taxon>Actinomycetota</taxon>
        <taxon>Actinomycetes</taxon>
        <taxon>Micrococcales</taxon>
        <taxon>Microbacteriaceae</taxon>
        <taxon>Microbacterium</taxon>
    </lineage>
</organism>
<accession>A0A4Y3UJK8</accession>
<dbReference type="EMBL" id="VFPS01000002">
    <property type="protein sequence ID" value="TQM98760.1"/>
    <property type="molecule type" value="Genomic_DNA"/>
</dbReference>
<protein>
    <submittedName>
        <fullName evidence="3">Uncharacterized protein DUF58</fullName>
    </submittedName>
</protein>
<dbReference type="InterPro" id="IPR002881">
    <property type="entry name" value="DUF58"/>
</dbReference>
<dbReference type="AlphaFoldDB" id="A0A4Y3UJK8"/>
<gene>
    <name evidence="3" type="ORF">FHX68_1465</name>
</gene>
<dbReference type="Proteomes" id="UP000319804">
    <property type="component" value="Unassembled WGS sequence"/>
</dbReference>
<comment type="caution">
    <text evidence="3">The sequence shown here is derived from an EMBL/GenBank/DDBJ whole genome shotgun (WGS) entry which is preliminary data.</text>
</comment>